<evidence type="ECO:0000259" key="5">
    <source>
        <dbReference type="PROSITE" id="PS51935"/>
    </source>
</evidence>
<dbReference type="InterPro" id="IPR051202">
    <property type="entry name" value="Peptidase_C40"/>
</dbReference>
<dbReference type="PANTHER" id="PTHR47053">
    <property type="entry name" value="MUREIN DD-ENDOPEPTIDASE MEPH-RELATED"/>
    <property type="match status" value="1"/>
</dbReference>
<dbReference type="AlphaFoldDB" id="A0A495PW00"/>
<dbReference type="Gene3D" id="3.90.1720.10">
    <property type="entry name" value="endopeptidase domain like (from Nostoc punctiforme)"/>
    <property type="match status" value="1"/>
</dbReference>
<evidence type="ECO:0000313" key="7">
    <source>
        <dbReference type="Proteomes" id="UP000276282"/>
    </source>
</evidence>
<keyword evidence="7" id="KW-1185">Reference proteome</keyword>
<reference evidence="6 7" key="1">
    <citation type="submission" date="2018-10" db="EMBL/GenBank/DDBJ databases">
        <title>Genomic Encyclopedia of Archaeal and Bacterial Type Strains, Phase II (KMG-II): from individual species to whole genera.</title>
        <authorList>
            <person name="Goeker M."/>
        </authorList>
    </citation>
    <scope>NUCLEOTIDE SEQUENCE [LARGE SCALE GENOMIC DNA]</scope>
    <source>
        <strain evidence="6 7">DSM 19839</strain>
    </source>
</reference>
<keyword evidence="2" id="KW-0645">Protease</keyword>
<dbReference type="EMBL" id="RBLG01000001">
    <property type="protein sequence ID" value="RKS55364.1"/>
    <property type="molecule type" value="Genomic_DNA"/>
</dbReference>
<dbReference type="SUPFAM" id="SSF54001">
    <property type="entry name" value="Cysteine proteinases"/>
    <property type="match status" value="1"/>
</dbReference>
<evidence type="ECO:0000313" key="6">
    <source>
        <dbReference type="EMBL" id="RKS55364.1"/>
    </source>
</evidence>
<evidence type="ECO:0000256" key="2">
    <source>
        <dbReference type="ARBA" id="ARBA00022670"/>
    </source>
</evidence>
<dbReference type="GO" id="GO:0008234">
    <property type="term" value="F:cysteine-type peptidase activity"/>
    <property type="evidence" value="ECO:0007669"/>
    <property type="project" value="UniProtKB-KW"/>
</dbReference>
<dbReference type="GO" id="GO:0006508">
    <property type="term" value="P:proteolysis"/>
    <property type="evidence" value="ECO:0007669"/>
    <property type="project" value="UniProtKB-KW"/>
</dbReference>
<keyword evidence="4" id="KW-0788">Thiol protease</keyword>
<dbReference type="Proteomes" id="UP000276282">
    <property type="component" value="Unassembled WGS sequence"/>
</dbReference>
<comment type="similarity">
    <text evidence="1">Belongs to the peptidase C40 family.</text>
</comment>
<dbReference type="PANTHER" id="PTHR47053:SF1">
    <property type="entry name" value="MUREIN DD-ENDOPEPTIDASE MEPH-RELATED"/>
    <property type="match status" value="1"/>
</dbReference>
<gene>
    <name evidence="6" type="ORF">BC962_0325</name>
</gene>
<organism evidence="6 7">
    <name type="scientific">Gillisia mitskevichiae</name>
    <dbReference type="NCBI Taxonomy" id="270921"/>
    <lineage>
        <taxon>Bacteria</taxon>
        <taxon>Pseudomonadati</taxon>
        <taxon>Bacteroidota</taxon>
        <taxon>Flavobacteriia</taxon>
        <taxon>Flavobacteriales</taxon>
        <taxon>Flavobacteriaceae</taxon>
        <taxon>Gillisia</taxon>
    </lineage>
</organism>
<dbReference type="InterPro" id="IPR003646">
    <property type="entry name" value="SH3-like_bac-type"/>
</dbReference>
<feature type="domain" description="NlpC/P60" evidence="5">
    <location>
        <begin position="248"/>
        <end position="382"/>
    </location>
</feature>
<comment type="caution">
    <text evidence="6">The sequence shown here is derived from an EMBL/GenBank/DDBJ whole genome shotgun (WGS) entry which is preliminary data.</text>
</comment>
<dbReference type="Pfam" id="PF08239">
    <property type="entry name" value="SH3_3"/>
    <property type="match status" value="1"/>
</dbReference>
<dbReference type="RefSeq" id="WP_121344188.1">
    <property type="nucleotide sequence ID" value="NZ_RBLG01000001.1"/>
</dbReference>
<dbReference type="InterPro" id="IPR000064">
    <property type="entry name" value="NLP_P60_dom"/>
</dbReference>
<dbReference type="Pfam" id="PF00877">
    <property type="entry name" value="NLPC_P60"/>
    <property type="match status" value="1"/>
</dbReference>
<sequence>MNIFKKINLLALVGLLSITSCNEKVEEKKDNKAEAYIKDVKQEYAPDKRVALFDVEATQSNDMYTLKGESNLPDAVKALKEKLNSEGITFTDSILLLPEASVEGKTNGLIKISVANLRGEGKHSAELVTQATMGTPVKMLKNNGGWSLIQTPEGYISWVDNGGVIGLTDAEFSKWKAADKIIYLNPYGKSYENADTKSQVVSDLVAGDILELLSDKNGFFEVMYPDGKKAFVDKADAMSYLDWVASVDQSGEDLVATAKKMMGLPYLWGGTSPKGVDCSGFTKTIFFLNGLIIPRDASQQVHTGKLIDSTKNFTDLVAGDLLFFGRKATDSTSERVIHVGMWIGDQKFIHSMGNVHISTMDTTAADFDEYNYNRYLRTKRIIDQEGNGLLYLSKKDIFMTKKDSTSVKE</sequence>
<evidence type="ECO:0000256" key="1">
    <source>
        <dbReference type="ARBA" id="ARBA00007074"/>
    </source>
</evidence>
<proteinExistence type="inferred from homology"/>
<dbReference type="PROSITE" id="PS51257">
    <property type="entry name" value="PROKAR_LIPOPROTEIN"/>
    <property type="match status" value="1"/>
</dbReference>
<dbReference type="Gene3D" id="2.30.30.40">
    <property type="entry name" value="SH3 Domains"/>
    <property type="match status" value="2"/>
</dbReference>
<evidence type="ECO:0000256" key="4">
    <source>
        <dbReference type="ARBA" id="ARBA00022807"/>
    </source>
</evidence>
<dbReference type="PROSITE" id="PS51935">
    <property type="entry name" value="NLPC_P60"/>
    <property type="match status" value="1"/>
</dbReference>
<keyword evidence="3" id="KW-0378">Hydrolase</keyword>
<protein>
    <submittedName>
        <fullName evidence="6">SH3 domain-containing protein</fullName>
    </submittedName>
</protein>
<accession>A0A495PW00</accession>
<evidence type="ECO:0000256" key="3">
    <source>
        <dbReference type="ARBA" id="ARBA00022801"/>
    </source>
</evidence>
<dbReference type="InterPro" id="IPR038765">
    <property type="entry name" value="Papain-like_cys_pep_sf"/>
</dbReference>
<dbReference type="OrthoDB" id="9813368at2"/>
<name>A0A495PW00_9FLAO</name>